<gene>
    <name evidence="2" type="ORF">M9458_022285</name>
</gene>
<name>A0ABD0Q9H6_CIRMR</name>
<dbReference type="EMBL" id="JAMKFB020000010">
    <property type="protein sequence ID" value="KAL0182910.1"/>
    <property type="molecule type" value="Genomic_DNA"/>
</dbReference>
<evidence type="ECO:0000256" key="1">
    <source>
        <dbReference type="SAM" id="MobiDB-lite"/>
    </source>
</evidence>
<organism evidence="2 3">
    <name type="scientific">Cirrhinus mrigala</name>
    <name type="common">Mrigala</name>
    <dbReference type="NCBI Taxonomy" id="683832"/>
    <lineage>
        <taxon>Eukaryota</taxon>
        <taxon>Metazoa</taxon>
        <taxon>Chordata</taxon>
        <taxon>Craniata</taxon>
        <taxon>Vertebrata</taxon>
        <taxon>Euteleostomi</taxon>
        <taxon>Actinopterygii</taxon>
        <taxon>Neopterygii</taxon>
        <taxon>Teleostei</taxon>
        <taxon>Ostariophysi</taxon>
        <taxon>Cypriniformes</taxon>
        <taxon>Cyprinidae</taxon>
        <taxon>Labeoninae</taxon>
        <taxon>Labeonini</taxon>
        <taxon>Cirrhinus</taxon>
    </lineage>
</organism>
<protein>
    <submittedName>
        <fullName evidence="2">Uncharacterized protein</fullName>
    </submittedName>
</protein>
<evidence type="ECO:0000313" key="2">
    <source>
        <dbReference type="EMBL" id="KAL0182910.1"/>
    </source>
</evidence>
<comment type="caution">
    <text evidence="2">The sequence shown here is derived from an EMBL/GenBank/DDBJ whole genome shotgun (WGS) entry which is preliminary data.</text>
</comment>
<evidence type="ECO:0000313" key="3">
    <source>
        <dbReference type="Proteomes" id="UP001529510"/>
    </source>
</evidence>
<reference evidence="2 3" key="1">
    <citation type="submission" date="2024-05" db="EMBL/GenBank/DDBJ databases">
        <title>Genome sequencing and assembly of Indian major carp, Cirrhinus mrigala (Hamilton, 1822).</title>
        <authorList>
            <person name="Mohindra V."/>
            <person name="Chowdhury L.M."/>
            <person name="Lal K."/>
            <person name="Jena J.K."/>
        </authorList>
    </citation>
    <scope>NUCLEOTIDE SEQUENCE [LARGE SCALE GENOMIC DNA]</scope>
    <source>
        <strain evidence="2">CM1030</strain>
        <tissue evidence="2">Blood</tissue>
    </source>
</reference>
<feature type="region of interest" description="Disordered" evidence="1">
    <location>
        <begin position="1"/>
        <end position="85"/>
    </location>
</feature>
<dbReference type="Proteomes" id="UP001529510">
    <property type="component" value="Unassembled WGS sequence"/>
</dbReference>
<feature type="non-terminal residue" evidence="2">
    <location>
        <position position="159"/>
    </location>
</feature>
<keyword evidence="3" id="KW-1185">Reference proteome</keyword>
<feature type="non-terminal residue" evidence="2">
    <location>
        <position position="1"/>
    </location>
</feature>
<sequence>SPPPYTSPRDAAPDLLLDSPERKKKQKKLMKEEGGKGAMYDIVSSPTKDSTKLTIKLSRQSAEPLSAVEHGSDAENELSCNSLPYHRNPQERLSAGQCISGEQSAYQQVPVLQNTGALAAKQPGVVSGTPYDEAELDALAEIERIERESAIERERCSKE</sequence>
<proteinExistence type="predicted"/>
<dbReference type="AlphaFoldDB" id="A0ABD0Q9H6"/>
<accession>A0ABD0Q9H6</accession>